<evidence type="ECO:0008006" key="6">
    <source>
        <dbReference type="Google" id="ProtNLM"/>
    </source>
</evidence>
<evidence type="ECO:0000256" key="2">
    <source>
        <dbReference type="ARBA" id="ARBA00022827"/>
    </source>
</evidence>
<reference evidence="4" key="1">
    <citation type="submission" date="2023-11" db="EMBL/GenBank/DDBJ databases">
        <authorList>
            <person name="De Vega J J."/>
            <person name="De Vega J J."/>
        </authorList>
    </citation>
    <scope>NUCLEOTIDE SEQUENCE</scope>
</reference>
<proteinExistence type="predicted"/>
<evidence type="ECO:0000256" key="1">
    <source>
        <dbReference type="ARBA" id="ARBA00022630"/>
    </source>
</evidence>
<dbReference type="EMBL" id="CAVNYO010000478">
    <property type="protein sequence ID" value="CAK5284059.1"/>
    <property type="molecule type" value="Genomic_DNA"/>
</dbReference>
<dbReference type="PANTHER" id="PTHR23023">
    <property type="entry name" value="DIMETHYLANILINE MONOOXYGENASE"/>
    <property type="match status" value="1"/>
</dbReference>
<evidence type="ECO:0000313" key="4">
    <source>
        <dbReference type="EMBL" id="CAK5284059.1"/>
    </source>
</evidence>
<dbReference type="SUPFAM" id="SSF51905">
    <property type="entry name" value="FAD/NAD(P)-binding domain"/>
    <property type="match status" value="1"/>
</dbReference>
<keyword evidence="2" id="KW-0274">FAD</keyword>
<accession>A0AAD2HZE4</accession>
<dbReference type="Gene3D" id="3.50.50.60">
    <property type="entry name" value="FAD/NAD(P)-binding domain"/>
    <property type="match status" value="1"/>
</dbReference>
<gene>
    <name evidence="4" type="ORF">MYCIT1_LOCUS37051</name>
</gene>
<keyword evidence="3" id="KW-0560">Oxidoreductase</keyword>
<organism evidence="4 5">
    <name type="scientific">Mycena citricolor</name>
    <dbReference type="NCBI Taxonomy" id="2018698"/>
    <lineage>
        <taxon>Eukaryota</taxon>
        <taxon>Fungi</taxon>
        <taxon>Dikarya</taxon>
        <taxon>Basidiomycota</taxon>
        <taxon>Agaricomycotina</taxon>
        <taxon>Agaricomycetes</taxon>
        <taxon>Agaricomycetidae</taxon>
        <taxon>Agaricales</taxon>
        <taxon>Marasmiineae</taxon>
        <taxon>Mycenaceae</taxon>
        <taxon>Mycena</taxon>
    </lineage>
</organism>
<protein>
    <recommendedName>
        <fullName evidence="6">L-ornithine N(5)-oxygenase</fullName>
    </recommendedName>
</protein>
<dbReference type="AlphaFoldDB" id="A0AAD2HZE4"/>
<name>A0AAD2HZE4_9AGAR</name>
<keyword evidence="5" id="KW-1185">Reference proteome</keyword>
<comment type="caution">
    <text evidence="4">The sequence shown here is derived from an EMBL/GenBank/DDBJ whole genome shotgun (WGS) entry which is preliminary data.</text>
</comment>
<dbReference type="PRINTS" id="PR00411">
    <property type="entry name" value="PNDRDTASEI"/>
</dbReference>
<keyword evidence="1" id="KW-0285">Flavoprotein</keyword>
<sequence length="830" mass="92328">MTSLLTSGSVPSAGRNITLEDYDSLPNPAYRDKIEEVYFGPWTRSSTVQALLAPHGPLWPMDIFLSALSVLEREPDLSANSLYFSAISSVLCRALTVIRAKSQAPSPAPLPVELSSEERRAVRKRIVSTVHHCPSNPLRVQVLRNMHIKWTSAMMRRSGYSSDDSENTSDEDEGDIILVRRAESPTRATRHIPLDLLILSGLFDPWHSAAVLYFHLLSSHKWIVSLRISLTVPLIGSGAAGLITAQTLVADGFTNVQVFRANRVQAGCGLEIVSTLDCRSTDNVHSVHGEYEFSALEMPANPINRQRITGVQMQRYMETFAKTFLARNIRYDVRVMNLRREQGIWYVTLEDLNSRSKRCSSSPAWSSVLGYARPMLSVACSSSLKGCFIPRIPENLTPASAQKAGFVGPVVHSRFHASHLADIMAAVPSKTCTAEPKTLVVVGGGKSAQDIAAYYANEGRRVTIVYKELSPFLATPLHLPGFLRKSRFLAVFSLSQYPQTRLEHFLHHTWIGDKVAASLWSMLRWFSFLTVSALAPRSPLQCTEHLRWSAHLSEEGVPLRNGFHAHVTAGTIQAIPRTVVRSFGTDGHSLVLDDGRIIAADAVMLATGHASSWAGVFDENTALEVGIHRSEETRMSPLYHGIVPAKNIYQRDLAVNGAVYGFNPGYTWEAVAHWISSYFLGDALNIPQTQAHVDQATTRDALWLRRRFPHAAKICESNSGYITAYSYVVAVLRRAFQRHGAQDATIGGKLVDVAVPPHTDERSEEPQRRAKAATYIQLEYSRRKSRAESDAERRYMRPTDAITLMQYKFSQTARRLLPPACNRNVKILSF</sequence>
<evidence type="ECO:0000313" key="5">
    <source>
        <dbReference type="Proteomes" id="UP001295794"/>
    </source>
</evidence>
<dbReference type="GO" id="GO:0016491">
    <property type="term" value="F:oxidoreductase activity"/>
    <property type="evidence" value="ECO:0007669"/>
    <property type="project" value="UniProtKB-KW"/>
</dbReference>
<dbReference type="InterPro" id="IPR036188">
    <property type="entry name" value="FAD/NAD-bd_sf"/>
</dbReference>
<evidence type="ECO:0000256" key="3">
    <source>
        <dbReference type="ARBA" id="ARBA00023002"/>
    </source>
</evidence>
<dbReference type="Proteomes" id="UP001295794">
    <property type="component" value="Unassembled WGS sequence"/>
</dbReference>
<dbReference type="InterPro" id="IPR050346">
    <property type="entry name" value="FMO-like"/>
</dbReference>